<feature type="transmembrane region" description="Helical" evidence="7">
    <location>
        <begin position="320"/>
        <end position="345"/>
    </location>
</feature>
<evidence type="ECO:0000259" key="8">
    <source>
        <dbReference type="PROSITE" id="PS50850"/>
    </source>
</evidence>
<evidence type="ECO:0000256" key="5">
    <source>
        <dbReference type="ARBA" id="ARBA00022989"/>
    </source>
</evidence>
<dbReference type="CDD" id="cd06173">
    <property type="entry name" value="MFS_MefA_like"/>
    <property type="match status" value="1"/>
</dbReference>
<evidence type="ECO:0000313" key="9">
    <source>
        <dbReference type="EMBL" id="MEJ5976296.1"/>
    </source>
</evidence>
<feature type="transmembrane region" description="Helical" evidence="7">
    <location>
        <begin position="117"/>
        <end position="134"/>
    </location>
</feature>
<keyword evidence="2" id="KW-0813">Transport</keyword>
<dbReference type="EMBL" id="JBBHJZ010000001">
    <property type="protein sequence ID" value="MEJ5976296.1"/>
    <property type="molecule type" value="Genomic_DNA"/>
</dbReference>
<keyword evidence="4 7" id="KW-0812">Transmembrane</keyword>
<feature type="transmembrane region" description="Helical" evidence="7">
    <location>
        <begin position="298"/>
        <end position="314"/>
    </location>
</feature>
<evidence type="ECO:0000313" key="10">
    <source>
        <dbReference type="Proteomes" id="UP001361239"/>
    </source>
</evidence>
<feature type="transmembrane region" description="Helical" evidence="7">
    <location>
        <begin position="27"/>
        <end position="47"/>
    </location>
</feature>
<dbReference type="InterPro" id="IPR036259">
    <property type="entry name" value="MFS_trans_sf"/>
</dbReference>
<dbReference type="PANTHER" id="PTHR23513:SF11">
    <property type="entry name" value="STAPHYLOFERRIN A TRANSPORTER"/>
    <property type="match status" value="1"/>
</dbReference>
<evidence type="ECO:0000256" key="3">
    <source>
        <dbReference type="ARBA" id="ARBA00022475"/>
    </source>
</evidence>
<evidence type="ECO:0000256" key="1">
    <source>
        <dbReference type="ARBA" id="ARBA00004651"/>
    </source>
</evidence>
<feature type="transmembrane region" description="Helical" evidence="7">
    <location>
        <begin position="383"/>
        <end position="402"/>
    </location>
</feature>
<feature type="transmembrane region" description="Helical" evidence="7">
    <location>
        <begin position="266"/>
        <end position="286"/>
    </location>
</feature>
<name>A0ABU8RUA6_9SPHN</name>
<sequence length="558" mass="59676">MATSADTPSEARTGAFAPLREKTFRTIWIASLFSNFGQLILGVGAAWEMTRLSNNSPSMVALVQTAMMVPLMLVALPAGAVADMFDRRKIALAGLAFSALSAAALTALAIMGLTTPWLLLGFCVLIGGGVALYGPSWQASIGEQVSAQNLPAAIALGTISYNIARSFGPALGGIVVLLFGAQAAFGINAAFYIPLWVAFFFWTRQHTPSRLPPERIDRAIISGARYALHAPPVRTALVRAFAFGLAGATASALAPLVAKEMLQGDASVFGILLGATGVGAVLGALFVSDIRERIGSEIAVRVFALGTGASLIVIGLSHSLILTCAAFFVIGACNILTVALINVSVQMSAPRWVTARALSLYTSAITAGIGIGAWAWGEVASHWSVAIAFIASGGAVAATALLGRLFPLASDEEVDTSSVDIGYEPEVSLGLTMRSGPLVVEVEYDVDPEQAREFYDVMVRLQRARNRIGAFDWSISRDIANPAIWVERYHCPTWGDYLRMRDRYTQTEFELQELADSYNRTGHGHRVRRRLERPFGSVRWKADSPDPYRGSTVTYIGP</sequence>
<feature type="transmembrane region" description="Helical" evidence="7">
    <location>
        <begin position="236"/>
        <end position="254"/>
    </location>
</feature>
<keyword evidence="3" id="KW-1003">Cell membrane</keyword>
<feature type="transmembrane region" description="Helical" evidence="7">
    <location>
        <begin position="170"/>
        <end position="202"/>
    </location>
</feature>
<organism evidence="9 10">
    <name type="scientific">Novosphingobium anseongense</name>
    <dbReference type="NCBI Taxonomy" id="3133436"/>
    <lineage>
        <taxon>Bacteria</taxon>
        <taxon>Pseudomonadati</taxon>
        <taxon>Pseudomonadota</taxon>
        <taxon>Alphaproteobacteria</taxon>
        <taxon>Sphingomonadales</taxon>
        <taxon>Sphingomonadaceae</taxon>
        <taxon>Novosphingobium</taxon>
    </lineage>
</organism>
<dbReference type="SUPFAM" id="SSF103473">
    <property type="entry name" value="MFS general substrate transporter"/>
    <property type="match status" value="1"/>
</dbReference>
<reference evidence="9 10" key="1">
    <citation type="submission" date="2024-03" db="EMBL/GenBank/DDBJ databases">
        <authorList>
            <person name="Jo J.-H."/>
        </authorList>
    </citation>
    <scope>NUCLEOTIDE SEQUENCE [LARGE SCALE GENOMIC DNA]</scope>
    <source>
        <strain evidence="9 10">PS1R-30</strain>
    </source>
</reference>
<proteinExistence type="predicted"/>
<dbReference type="Gene3D" id="1.20.1250.20">
    <property type="entry name" value="MFS general substrate transporter like domains"/>
    <property type="match status" value="1"/>
</dbReference>
<dbReference type="PROSITE" id="PS50850">
    <property type="entry name" value="MFS"/>
    <property type="match status" value="1"/>
</dbReference>
<keyword evidence="10" id="KW-1185">Reference proteome</keyword>
<feature type="transmembrane region" description="Helical" evidence="7">
    <location>
        <begin position="59"/>
        <end position="78"/>
    </location>
</feature>
<feature type="transmembrane region" description="Helical" evidence="7">
    <location>
        <begin position="90"/>
        <end position="111"/>
    </location>
</feature>
<evidence type="ECO:0000256" key="4">
    <source>
        <dbReference type="ARBA" id="ARBA00022692"/>
    </source>
</evidence>
<keyword evidence="6 7" id="KW-0472">Membrane</keyword>
<dbReference type="Proteomes" id="UP001361239">
    <property type="component" value="Unassembled WGS sequence"/>
</dbReference>
<feature type="domain" description="Major facilitator superfamily (MFS) profile" evidence="8">
    <location>
        <begin position="23"/>
        <end position="411"/>
    </location>
</feature>
<feature type="transmembrane region" description="Helical" evidence="7">
    <location>
        <begin position="357"/>
        <end position="377"/>
    </location>
</feature>
<protein>
    <submittedName>
        <fullName evidence="9">MFS transporter</fullName>
    </submittedName>
</protein>
<gene>
    <name evidence="9" type="ORF">WG901_06600</name>
</gene>
<evidence type="ECO:0000256" key="6">
    <source>
        <dbReference type="ARBA" id="ARBA00023136"/>
    </source>
</evidence>
<comment type="subcellular location">
    <subcellularLocation>
        <location evidence="1">Cell membrane</location>
        <topology evidence="1">Multi-pass membrane protein</topology>
    </subcellularLocation>
</comment>
<dbReference type="InterPro" id="IPR020846">
    <property type="entry name" value="MFS_dom"/>
</dbReference>
<keyword evidence="5 7" id="KW-1133">Transmembrane helix</keyword>
<dbReference type="PANTHER" id="PTHR23513">
    <property type="entry name" value="INTEGRAL MEMBRANE EFFLUX PROTEIN-RELATED"/>
    <property type="match status" value="1"/>
</dbReference>
<evidence type="ECO:0000256" key="7">
    <source>
        <dbReference type="SAM" id="Phobius"/>
    </source>
</evidence>
<comment type="caution">
    <text evidence="9">The sequence shown here is derived from an EMBL/GenBank/DDBJ whole genome shotgun (WGS) entry which is preliminary data.</text>
</comment>
<dbReference type="InterPro" id="IPR010290">
    <property type="entry name" value="TM_effector"/>
</dbReference>
<dbReference type="Pfam" id="PF05977">
    <property type="entry name" value="MFS_3"/>
    <property type="match status" value="1"/>
</dbReference>
<feature type="transmembrane region" description="Helical" evidence="7">
    <location>
        <begin position="146"/>
        <end position="164"/>
    </location>
</feature>
<evidence type="ECO:0000256" key="2">
    <source>
        <dbReference type="ARBA" id="ARBA00022448"/>
    </source>
</evidence>
<accession>A0ABU8RUA6</accession>
<dbReference type="RefSeq" id="WP_339586212.1">
    <property type="nucleotide sequence ID" value="NZ_JBBHJZ010000001.1"/>
</dbReference>